<dbReference type="AlphaFoldDB" id="A0A162N641"/>
<organism evidence="1 2">
    <name type="scientific">Colletotrichum incanum</name>
    <name type="common">Soybean anthracnose fungus</name>
    <dbReference type="NCBI Taxonomy" id="1573173"/>
    <lineage>
        <taxon>Eukaryota</taxon>
        <taxon>Fungi</taxon>
        <taxon>Dikarya</taxon>
        <taxon>Ascomycota</taxon>
        <taxon>Pezizomycotina</taxon>
        <taxon>Sordariomycetes</taxon>
        <taxon>Hypocreomycetidae</taxon>
        <taxon>Glomerellales</taxon>
        <taxon>Glomerellaceae</taxon>
        <taxon>Colletotrichum</taxon>
        <taxon>Colletotrichum spaethianum species complex</taxon>
    </lineage>
</organism>
<dbReference type="Proteomes" id="UP000076584">
    <property type="component" value="Unassembled WGS sequence"/>
</dbReference>
<gene>
    <name evidence="1" type="ORF">CI238_05464</name>
</gene>
<keyword evidence="2" id="KW-1185">Reference proteome</keyword>
<name>A0A162N641_COLIC</name>
<accession>A0A162N641</accession>
<dbReference type="EMBL" id="LFIW01000604">
    <property type="protein sequence ID" value="KZL85604.1"/>
    <property type="molecule type" value="Genomic_DNA"/>
</dbReference>
<evidence type="ECO:0000313" key="1">
    <source>
        <dbReference type="EMBL" id="KZL85604.1"/>
    </source>
</evidence>
<comment type="caution">
    <text evidence="1">The sequence shown here is derived from an EMBL/GenBank/DDBJ whole genome shotgun (WGS) entry which is preliminary data.</text>
</comment>
<proteinExistence type="predicted"/>
<sequence length="246" mass="26385">MRGSTFAIINFALVYVARGAVVSVTVFRGESVERHAALSSAIATTSTKMANTAATTTSVPEMSPFWMINTTKPETVVISATTYRPITTAVVSRPPTVKCDHRGCQDSTFTCASWAGVICDPIKVPILGDRITSRGKCTTLAVNGEREDLKTLDNNEFITPAPMDSASAPSRASIDCKYKYCNSNTQYCIHWAGVTGWDPSLGPIPGMTQTSLGVCQVPVTNNTINSVVQTAMATKKCTHSTTNTRF</sequence>
<dbReference type="OrthoDB" id="4837799at2759"/>
<evidence type="ECO:0000313" key="2">
    <source>
        <dbReference type="Proteomes" id="UP000076584"/>
    </source>
</evidence>
<reference evidence="1 2" key="1">
    <citation type="submission" date="2015-06" db="EMBL/GenBank/DDBJ databases">
        <title>Survival trade-offs in plant roots during colonization by closely related pathogenic and mutualistic fungi.</title>
        <authorList>
            <person name="Hacquard S."/>
            <person name="Kracher B."/>
            <person name="Hiruma K."/>
            <person name="Weinman A."/>
            <person name="Muench P."/>
            <person name="Garrido Oter R."/>
            <person name="Ver Loren van Themaat E."/>
            <person name="Dallerey J.-F."/>
            <person name="Damm U."/>
            <person name="Henrissat B."/>
            <person name="Lespinet O."/>
            <person name="Thon M."/>
            <person name="Kemen E."/>
            <person name="McHardy A.C."/>
            <person name="Schulze-Lefert P."/>
            <person name="O'Connell R.J."/>
        </authorList>
    </citation>
    <scope>NUCLEOTIDE SEQUENCE [LARGE SCALE GENOMIC DNA]</scope>
    <source>
        <strain evidence="1 2">MAFF 238704</strain>
    </source>
</reference>
<protein>
    <submittedName>
        <fullName evidence="1">Uncharacterized protein</fullName>
    </submittedName>
</protein>